<gene>
    <name evidence="1" type="ORF">DAMNIGENAA_12080</name>
</gene>
<keyword evidence="2" id="KW-1185">Reference proteome</keyword>
<organism evidence="1 2">
    <name type="scientific">Desulforhabdus amnigena</name>
    <dbReference type="NCBI Taxonomy" id="40218"/>
    <lineage>
        <taxon>Bacteria</taxon>
        <taxon>Pseudomonadati</taxon>
        <taxon>Thermodesulfobacteriota</taxon>
        <taxon>Syntrophobacteria</taxon>
        <taxon>Syntrophobacterales</taxon>
        <taxon>Syntrophobacteraceae</taxon>
        <taxon>Desulforhabdus</taxon>
    </lineage>
</organism>
<comment type="caution">
    <text evidence="1">The sequence shown here is derived from an EMBL/GenBank/DDBJ whole genome shotgun (WGS) entry which is preliminary data.</text>
</comment>
<dbReference type="Proteomes" id="UP001144372">
    <property type="component" value="Unassembled WGS sequence"/>
</dbReference>
<reference evidence="1" key="1">
    <citation type="submission" date="2022-12" db="EMBL/GenBank/DDBJ databases">
        <title>Reference genome sequencing for broad-spectrum identification of bacterial and archaeal isolates by mass spectrometry.</title>
        <authorList>
            <person name="Sekiguchi Y."/>
            <person name="Tourlousse D.M."/>
        </authorList>
    </citation>
    <scope>NUCLEOTIDE SEQUENCE</scope>
    <source>
        <strain evidence="1">ASRB1</strain>
    </source>
</reference>
<name>A0A9W6D428_9BACT</name>
<protein>
    <submittedName>
        <fullName evidence="1">Uncharacterized protein</fullName>
    </submittedName>
</protein>
<sequence length="103" mass="11412">MLMTVNMGFCLMAGMVMIVRPVFPRVLMIMYLGSAAMGVLMEVFMQVLMSVGMCVFMSVNLPVMGMLMGMRVLVCMSMQMLVFVFSFHDNPPSPSSLGFRCSS</sequence>
<dbReference type="RefSeq" id="WP_281792968.1">
    <property type="nucleotide sequence ID" value="NZ_BSDR01000001.1"/>
</dbReference>
<dbReference type="AlphaFoldDB" id="A0A9W6D428"/>
<evidence type="ECO:0000313" key="2">
    <source>
        <dbReference type="Proteomes" id="UP001144372"/>
    </source>
</evidence>
<proteinExistence type="predicted"/>
<evidence type="ECO:0000313" key="1">
    <source>
        <dbReference type="EMBL" id="GLI33775.1"/>
    </source>
</evidence>
<dbReference type="EMBL" id="BSDR01000001">
    <property type="protein sequence ID" value="GLI33775.1"/>
    <property type="molecule type" value="Genomic_DNA"/>
</dbReference>
<accession>A0A9W6D428</accession>